<evidence type="ECO:0000256" key="4">
    <source>
        <dbReference type="ARBA" id="ARBA00022801"/>
    </source>
</evidence>
<keyword evidence="2 6" id="KW-0255">Endonuclease</keyword>
<dbReference type="InterPro" id="IPR011335">
    <property type="entry name" value="Restrct_endonuc-II-like"/>
</dbReference>
<dbReference type="AlphaFoldDB" id="A0A0C5BXM7"/>
<sequence>MPDKFSKQTRSRIMSSIRSKNTKPELQVRKLVWALGKRFRIHDRTVFGTPDISNKSKRVAVFIDGCFWHGCPRCYSEPKSNTEFWRNKIARNRDRRKKVKSELRKEGWTVMEFWEHAVRKEPIPIAISISEKI</sequence>
<dbReference type="RefSeq" id="WP_148703773.1">
    <property type="nucleotide sequence ID" value="NZ_CP010868.1"/>
</dbReference>
<dbReference type="PIRSF" id="PIRSF018267">
    <property type="entry name" value="VSR_endonuc"/>
    <property type="match status" value="1"/>
</dbReference>
<organism evidence="6 7">
    <name type="scientific">Nitrosopumilus piranensis</name>
    <dbReference type="NCBI Taxonomy" id="1582439"/>
    <lineage>
        <taxon>Archaea</taxon>
        <taxon>Nitrososphaerota</taxon>
        <taxon>Nitrososphaeria</taxon>
        <taxon>Nitrosopumilales</taxon>
        <taxon>Nitrosopumilaceae</taxon>
        <taxon>Nitrosopumilus</taxon>
    </lineage>
</organism>
<keyword evidence="5" id="KW-0234">DNA repair</keyword>
<name>A0A0C5BXM7_9ARCH</name>
<evidence type="ECO:0000313" key="7">
    <source>
        <dbReference type="Proteomes" id="UP000032027"/>
    </source>
</evidence>
<gene>
    <name evidence="6" type="primary">vsr</name>
    <name evidence="6" type="ORF">NPIRD3C_1831</name>
</gene>
<keyword evidence="4 6" id="KW-0378">Hydrolase</keyword>
<dbReference type="GO" id="GO:0004519">
    <property type="term" value="F:endonuclease activity"/>
    <property type="evidence" value="ECO:0007669"/>
    <property type="project" value="UniProtKB-KW"/>
</dbReference>
<dbReference type="EMBL" id="CP010868">
    <property type="protein sequence ID" value="AJM93041.1"/>
    <property type="molecule type" value="Genomic_DNA"/>
</dbReference>
<keyword evidence="1" id="KW-0540">Nuclease</keyword>
<dbReference type="NCBIfam" id="TIGR00632">
    <property type="entry name" value="vsr"/>
    <property type="match status" value="1"/>
</dbReference>
<keyword evidence="3" id="KW-0227">DNA damage</keyword>
<protein>
    <submittedName>
        <fullName evidence="6">HpaII very short patch repair endonuclease</fullName>
        <ecNumber evidence="6">3.1.-.-</ecNumber>
    </submittedName>
</protein>
<dbReference type="CDD" id="cd00221">
    <property type="entry name" value="Vsr"/>
    <property type="match status" value="1"/>
</dbReference>
<keyword evidence="7" id="KW-1185">Reference proteome</keyword>
<dbReference type="GO" id="GO:0016787">
    <property type="term" value="F:hydrolase activity"/>
    <property type="evidence" value="ECO:0007669"/>
    <property type="project" value="UniProtKB-KW"/>
</dbReference>
<accession>A0A0C5BXM7</accession>
<proteinExistence type="predicted"/>
<dbReference type="Proteomes" id="UP000032027">
    <property type="component" value="Chromosome"/>
</dbReference>
<dbReference type="STRING" id="1582439.NPIRD3C_1831"/>
<dbReference type="Gene3D" id="3.40.960.10">
    <property type="entry name" value="VSR Endonuclease"/>
    <property type="match status" value="1"/>
</dbReference>
<dbReference type="KEGG" id="nid:NPIRD3C_1831"/>
<evidence type="ECO:0000313" key="6">
    <source>
        <dbReference type="EMBL" id="AJM93041.1"/>
    </source>
</evidence>
<dbReference type="SUPFAM" id="SSF52980">
    <property type="entry name" value="Restriction endonuclease-like"/>
    <property type="match status" value="1"/>
</dbReference>
<dbReference type="InterPro" id="IPR004603">
    <property type="entry name" value="DNA_mismatch_endonuc_vsr"/>
</dbReference>
<dbReference type="HOGENOM" id="CLU_111913_3_0_2"/>
<dbReference type="REBASE" id="103020">
    <property type="entry name" value="V.NspD3CORF1832P"/>
</dbReference>
<dbReference type="GeneID" id="41600925"/>
<dbReference type="EC" id="3.1.-.-" evidence="6"/>
<evidence type="ECO:0000256" key="2">
    <source>
        <dbReference type="ARBA" id="ARBA00022759"/>
    </source>
</evidence>
<reference evidence="6 7" key="3">
    <citation type="journal article" date="2019" name="Int. J. Syst. Evol. Microbiol.">
        <title>Nitrosopumilus adriaticus sp. nov. and Nitrosopumilus piranensis sp. nov., two ammonia-oxidizing archaea from the Adriatic Sea and members of the class Nitrososphaeria.</title>
        <authorList>
            <person name="Bayer B."/>
            <person name="Vojvoda J."/>
            <person name="Reinthaler T."/>
            <person name="Reyes C."/>
            <person name="Pinto M."/>
            <person name="Herndl G.J."/>
        </authorList>
    </citation>
    <scope>NUCLEOTIDE SEQUENCE [LARGE SCALE GENOMIC DNA]</scope>
    <source>
        <strain evidence="6 7">D3C</strain>
    </source>
</reference>
<evidence type="ECO:0000256" key="3">
    <source>
        <dbReference type="ARBA" id="ARBA00022763"/>
    </source>
</evidence>
<dbReference type="GO" id="GO:0006298">
    <property type="term" value="P:mismatch repair"/>
    <property type="evidence" value="ECO:0007669"/>
    <property type="project" value="InterPro"/>
</dbReference>
<dbReference type="OrthoDB" id="4874at2157"/>
<dbReference type="Pfam" id="PF03852">
    <property type="entry name" value="Vsr"/>
    <property type="match status" value="1"/>
</dbReference>
<evidence type="ECO:0000256" key="5">
    <source>
        <dbReference type="ARBA" id="ARBA00023204"/>
    </source>
</evidence>
<reference evidence="6 7" key="2">
    <citation type="journal article" date="2016" name="ISME J.">
        <title>Physiological and genomic characterization of two novel marine thaumarchaeal strains indicates niche differentiation.</title>
        <authorList>
            <person name="Bayer B."/>
            <person name="Vojvoda J."/>
            <person name="Offre P."/>
            <person name="Alves R.J."/>
            <person name="Elisabeth N.H."/>
            <person name="Garcia J.A."/>
            <person name="Volland J.M."/>
            <person name="Srivastava A."/>
            <person name="Schleper C."/>
            <person name="Herndl G.J."/>
        </authorList>
    </citation>
    <scope>NUCLEOTIDE SEQUENCE [LARGE SCALE GENOMIC DNA]</scope>
    <source>
        <strain evidence="6 7">D3C</strain>
    </source>
</reference>
<reference evidence="7" key="1">
    <citation type="submission" date="2015-02" db="EMBL/GenBank/DDBJ databases">
        <title>Characterization of two novel Thaumarchaeota isolated from the Northern Adriatic Sea.</title>
        <authorList>
            <person name="Bayer B."/>
            <person name="Vojvoda J."/>
            <person name="Offre P."/>
            <person name="Srivastava A."/>
            <person name="Elisabeth N."/>
            <person name="Garcia J.A.L."/>
            <person name="Schleper C."/>
            <person name="Herndl G.J."/>
        </authorList>
    </citation>
    <scope>NUCLEOTIDE SEQUENCE [LARGE SCALE GENOMIC DNA]</scope>
    <source>
        <strain evidence="7">D3C</strain>
    </source>
</reference>
<evidence type="ECO:0000256" key="1">
    <source>
        <dbReference type="ARBA" id="ARBA00022722"/>
    </source>
</evidence>
<dbReference type="PATRIC" id="fig|1582439.9.peg.1886"/>